<gene>
    <name evidence="2" type="ORF">AS180_19480</name>
</gene>
<dbReference type="AlphaFoldDB" id="A0A0V8JGV9"/>
<evidence type="ECO:0000256" key="1">
    <source>
        <dbReference type="SAM" id="Phobius"/>
    </source>
</evidence>
<keyword evidence="1" id="KW-0812">Transmembrane</keyword>
<keyword evidence="1" id="KW-1133">Transmembrane helix</keyword>
<accession>A0A0V8JGV9</accession>
<proteinExistence type="predicted"/>
<name>A0A0V8JGV9_9BACI</name>
<comment type="caution">
    <text evidence="2">The sequence shown here is derived from an EMBL/GenBank/DDBJ whole genome shotgun (WGS) entry which is preliminary data.</text>
</comment>
<keyword evidence="1" id="KW-0472">Membrane</keyword>
<evidence type="ECO:0000313" key="3">
    <source>
        <dbReference type="Proteomes" id="UP000053681"/>
    </source>
</evidence>
<dbReference type="EMBL" id="LNQP01000096">
    <property type="protein sequence ID" value="KSU86293.1"/>
    <property type="molecule type" value="Genomic_DNA"/>
</dbReference>
<evidence type="ECO:0000313" key="2">
    <source>
        <dbReference type="EMBL" id="KSU86293.1"/>
    </source>
</evidence>
<sequence>MMKFNSYIAPIIFILVGLTCTGYSIASASNFHVHSNPYIWLKEFYPHVALLIVIIIYLLYIVLSKRKKQLKNRNKEK</sequence>
<dbReference type="Proteomes" id="UP000053681">
    <property type="component" value="Unassembled WGS sequence"/>
</dbReference>
<protein>
    <submittedName>
        <fullName evidence="2">Uncharacterized protein</fullName>
    </submittedName>
</protein>
<reference evidence="2 3" key="1">
    <citation type="submission" date="2015-11" db="EMBL/GenBank/DDBJ databases">
        <title>Bacillus caseinolyticus sp nov.</title>
        <authorList>
            <person name="Dastager S.G."/>
            <person name="Mawlankar R."/>
        </authorList>
    </citation>
    <scope>NUCLEOTIDE SEQUENCE [LARGE SCALE GENOMIC DNA]</scope>
    <source>
        <strain evidence="2 3">SGD-V-76</strain>
    </source>
</reference>
<keyword evidence="3" id="KW-1185">Reference proteome</keyword>
<feature type="transmembrane region" description="Helical" evidence="1">
    <location>
        <begin position="44"/>
        <end position="63"/>
    </location>
</feature>
<organism evidence="2 3">
    <name type="scientific">Priestia veravalensis</name>
    <dbReference type="NCBI Taxonomy" id="1414648"/>
    <lineage>
        <taxon>Bacteria</taxon>
        <taxon>Bacillati</taxon>
        <taxon>Bacillota</taxon>
        <taxon>Bacilli</taxon>
        <taxon>Bacillales</taxon>
        <taxon>Bacillaceae</taxon>
        <taxon>Priestia</taxon>
    </lineage>
</organism>